<dbReference type="Pfam" id="PF00440">
    <property type="entry name" value="TetR_N"/>
    <property type="match status" value="1"/>
</dbReference>
<accession>A0ABP6NA49</accession>
<dbReference type="RefSeq" id="WP_344860840.1">
    <property type="nucleotide sequence ID" value="NZ_BAAAUT010000027.1"/>
</dbReference>
<dbReference type="PRINTS" id="PR00455">
    <property type="entry name" value="HTHTETR"/>
</dbReference>
<keyword evidence="3" id="KW-0804">Transcription</keyword>
<evidence type="ECO:0000256" key="2">
    <source>
        <dbReference type="ARBA" id="ARBA00023125"/>
    </source>
</evidence>
<gene>
    <name evidence="6" type="ORF">GCM10010466_35630</name>
</gene>
<evidence type="ECO:0000256" key="4">
    <source>
        <dbReference type="PROSITE-ProRule" id="PRU00335"/>
    </source>
</evidence>
<dbReference type="Gene3D" id="1.10.357.10">
    <property type="entry name" value="Tetracycline Repressor, domain 2"/>
    <property type="match status" value="1"/>
</dbReference>
<organism evidence="6 7">
    <name type="scientific">Planomonospora alba</name>
    <dbReference type="NCBI Taxonomy" id="161354"/>
    <lineage>
        <taxon>Bacteria</taxon>
        <taxon>Bacillati</taxon>
        <taxon>Actinomycetota</taxon>
        <taxon>Actinomycetes</taxon>
        <taxon>Streptosporangiales</taxon>
        <taxon>Streptosporangiaceae</taxon>
        <taxon>Planomonospora</taxon>
    </lineage>
</organism>
<evidence type="ECO:0000313" key="6">
    <source>
        <dbReference type="EMBL" id="GAA3141526.1"/>
    </source>
</evidence>
<dbReference type="EMBL" id="BAAAUT010000027">
    <property type="protein sequence ID" value="GAA3141526.1"/>
    <property type="molecule type" value="Genomic_DNA"/>
</dbReference>
<dbReference type="PANTHER" id="PTHR30055:SF234">
    <property type="entry name" value="HTH-TYPE TRANSCRIPTIONAL REGULATOR BETI"/>
    <property type="match status" value="1"/>
</dbReference>
<comment type="caution">
    <text evidence="6">The sequence shown here is derived from an EMBL/GenBank/DDBJ whole genome shotgun (WGS) entry which is preliminary data.</text>
</comment>
<dbReference type="PANTHER" id="PTHR30055">
    <property type="entry name" value="HTH-TYPE TRANSCRIPTIONAL REGULATOR RUTR"/>
    <property type="match status" value="1"/>
</dbReference>
<keyword evidence="7" id="KW-1185">Reference proteome</keyword>
<evidence type="ECO:0000313" key="7">
    <source>
        <dbReference type="Proteomes" id="UP001500320"/>
    </source>
</evidence>
<dbReference type="SUPFAM" id="SSF46689">
    <property type="entry name" value="Homeodomain-like"/>
    <property type="match status" value="1"/>
</dbReference>
<proteinExistence type="predicted"/>
<evidence type="ECO:0000256" key="3">
    <source>
        <dbReference type="ARBA" id="ARBA00023163"/>
    </source>
</evidence>
<sequence>MSKAGRPPRDPAQRAERAHRILDAAAELILRWGYDKTTIDDVARQAGVAKGTIYLHWKTREALFTALLRRERVRMLAEVRRSAPHTPRDLFAALAAALLRRPLLRALVAGDSEVLGKLVGQKRRGPGALDSSTALDDYYAELTRLGAVRDLSGDHALVIGSVLYGFLVTPGLLPGGPPADERVAALLADTVERATATGRALPEDAARRVGQATLGYLDAVEELAQRKLDDSLSPLHGGAM</sequence>
<evidence type="ECO:0000256" key="1">
    <source>
        <dbReference type="ARBA" id="ARBA00023015"/>
    </source>
</evidence>
<keyword evidence="2 4" id="KW-0238">DNA-binding</keyword>
<keyword evidence="1" id="KW-0805">Transcription regulation</keyword>
<feature type="DNA-binding region" description="H-T-H motif" evidence="4">
    <location>
        <begin position="38"/>
        <end position="57"/>
    </location>
</feature>
<feature type="domain" description="HTH tetR-type" evidence="5">
    <location>
        <begin position="15"/>
        <end position="75"/>
    </location>
</feature>
<reference evidence="7" key="1">
    <citation type="journal article" date="2019" name="Int. J. Syst. Evol. Microbiol.">
        <title>The Global Catalogue of Microorganisms (GCM) 10K type strain sequencing project: providing services to taxonomists for standard genome sequencing and annotation.</title>
        <authorList>
            <consortium name="The Broad Institute Genomics Platform"/>
            <consortium name="The Broad Institute Genome Sequencing Center for Infectious Disease"/>
            <person name="Wu L."/>
            <person name="Ma J."/>
        </authorList>
    </citation>
    <scope>NUCLEOTIDE SEQUENCE [LARGE SCALE GENOMIC DNA]</scope>
    <source>
        <strain evidence="7">JCM 9373</strain>
    </source>
</reference>
<name>A0ABP6NA49_9ACTN</name>
<dbReference type="InterPro" id="IPR050109">
    <property type="entry name" value="HTH-type_TetR-like_transc_reg"/>
</dbReference>
<protein>
    <submittedName>
        <fullName evidence="6">Helix-turn-helix domain-containing protein</fullName>
    </submittedName>
</protein>
<dbReference type="InterPro" id="IPR009057">
    <property type="entry name" value="Homeodomain-like_sf"/>
</dbReference>
<dbReference type="InterPro" id="IPR001647">
    <property type="entry name" value="HTH_TetR"/>
</dbReference>
<dbReference type="Proteomes" id="UP001500320">
    <property type="component" value="Unassembled WGS sequence"/>
</dbReference>
<evidence type="ECO:0000259" key="5">
    <source>
        <dbReference type="PROSITE" id="PS50977"/>
    </source>
</evidence>
<dbReference type="PROSITE" id="PS50977">
    <property type="entry name" value="HTH_TETR_2"/>
    <property type="match status" value="1"/>
</dbReference>